<dbReference type="InterPro" id="IPR020846">
    <property type="entry name" value="MFS_dom"/>
</dbReference>
<feature type="transmembrane region" description="Helical" evidence="3">
    <location>
        <begin position="110"/>
        <end position="129"/>
    </location>
</feature>
<proteinExistence type="inferred from homology"/>
<evidence type="ECO:0000256" key="2">
    <source>
        <dbReference type="ARBA" id="ARBA00006727"/>
    </source>
</evidence>
<feature type="transmembrane region" description="Helical" evidence="3">
    <location>
        <begin position="326"/>
        <end position="347"/>
    </location>
</feature>
<dbReference type="Gene3D" id="1.20.1250.20">
    <property type="entry name" value="MFS general substrate transporter like domains"/>
    <property type="match status" value="2"/>
</dbReference>
<dbReference type="PROSITE" id="PS50850">
    <property type="entry name" value="MFS"/>
    <property type="match status" value="1"/>
</dbReference>
<feature type="transmembrane region" description="Helical" evidence="3">
    <location>
        <begin position="84"/>
        <end position="103"/>
    </location>
</feature>
<evidence type="ECO:0000313" key="6">
    <source>
        <dbReference type="Proteomes" id="UP000235786"/>
    </source>
</evidence>
<name>A0A2J6SE76_HYAVF</name>
<dbReference type="Pfam" id="PF07690">
    <property type="entry name" value="MFS_1"/>
    <property type="match status" value="1"/>
</dbReference>
<evidence type="ECO:0000256" key="3">
    <source>
        <dbReference type="SAM" id="Phobius"/>
    </source>
</evidence>
<feature type="transmembrane region" description="Helical" evidence="3">
    <location>
        <begin position="353"/>
        <end position="373"/>
    </location>
</feature>
<dbReference type="PANTHER" id="PTHR11360:SF284">
    <property type="entry name" value="EG:103B4.3 PROTEIN-RELATED"/>
    <property type="match status" value="1"/>
</dbReference>
<feature type="transmembrane region" description="Helical" evidence="3">
    <location>
        <begin position="170"/>
        <end position="190"/>
    </location>
</feature>
<feature type="transmembrane region" description="Helical" evidence="3">
    <location>
        <begin position="135"/>
        <end position="154"/>
    </location>
</feature>
<dbReference type="SUPFAM" id="SSF103473">
    <property type="entry name" value="MFS general substrate transporter"/>
    <property type="match status" value="1"/>
</dbReference>
<dbReference type="Proteomes" id="UP000235786">
    <property type="component" value="Unassembled WGS sequence"/>
</dbReference>
<reference evidence="5 6" key="1">
    <citation type="submission" date="2016-04" db="EMBL/GenBank/DDBJ databases">
        <title>A degradative enzymes factory behind the ericoid mycorrhizal symbiosis.</title>
        <authorList>
            <consortium name="DOE Joint Genome Institute"/>
            <person name="Martino E."/>
            <person name="Morin E."/>
            <person name="Grelet G."/>
            <person name="Kuo A."/>
            <person name="Kohler A."/>
            <person name="Daghino S."/>
            <person name="Barry K."/>
            <person name="Choi C."/>
            <person name="Cichocki N."/>
            <person name="Clum A."/>
            <person name="Copeland A."/>
            <person name="Hainaut M."/>
            <person name="Haridas S."/>
            <person name="Labutti K."/>
            <person name="Lindquist E."/>
            <person name="Lipzen A."/>
            <person name="Khouja H.-R."/>
            <person name="Murat C."/>
            <person name="Ohm R."/>
            <person name="Olson A."/>
            <person name="Spatafora J."/>
            <person name="Veneault-Fourrey C."/>
            <person name="Henrissat B."/>
            <person name="Grigoriev I."/>
            <person name="Martin F."/>
            <person name="Perotto S."/>
        </authorList>
    </citation>
    <scope>NUCLEOTIDE SEQUENCE [LARGE SCALE GENOMIC DNA]</scope>
    <source>
        <strain evidence="5 6">F</strain>
    </source>
</reference>
<keyword evidence="3" id="KW-0472">Membrane</keyword>
<gene>
    <name evidence="5" type="ORF">L207DRAFT_627685</name>
</gene>
<protein>
    <submittedName>
        <fullName evidence="5">MFS general substrate transporter</fullName>
    </submittedName>
</protein>
<dbReference type="GO" id="GO:0022857">
    <property type="term" value="F:transmembrane transporter activity"/>
    <property type="evidence" value="ECO:0007669"/>
    <property type="project" value="InterPro"/>
</dbReference>
<dbReference type="GO" id="GO:0016020">
    <property type="term" value="C:membrane"/>
    <property type="evidence" value="ECO:0007669"/>
    <property type="project" value="UniProtKB-SubCell"/>
</dbReference>
<accession>A0A2J6SE76</accession>
<keyword evidence="3" id="KW-0812">Transmembrane</keyword>
<keyword evidence="3" id="KW-1133">Transmembrane helix</keyword>
<evidence type="ECO:0000256" key="1">
    <source>
        <dbReference type="ARBA" id="ARBA00004141"/>
    </source>
</evidence>
<dbReference type="AlphaFoldDB" id="A0A2J6SE76"/>
<organism evidence="5 6">
    <name type="scientific">Hyaloscypha variabilis (strain UAMH 11265 / GT02V1 / F)</name>
    <name type="common">Meliniomyces variabilis</name>
    <dbReference type="NCBI Taxonomy" id="1149755"/>
    <lineage>
        <taxon>Eukaryota</taxon>
        <taxon>Fungi</taxon>
        <taxon>Dikarya</taxon>
        <taxon>Ascomycota</taxon>
        <taxon>Pezizomycotina</taxon>
        <taxon>Leotiomycetes</taxon>
        <taxon>Helotiales</taxon>
        <taxon>Hyaloscyphaceae</taxon>
        <taxon>Hyaloscypha</taxon>
        <taxon>Hyaloscypha variabilis</taxon>
    </lineage>
</organism>
<dbReference type="InterPro" id="IPR036259">
    <property type="entry name" value="MFS_trans_sf"/>
</dbReference>
<feature type="transmembrane region" description="Helical" evidence="3">
    <location>
        <begin position="202"/>
        <end position="222"/>
    </location>
</feature>
<dbReference type="InterPro" id="IPR050327">
    <property type="entry name" value="Proton-linked_MCT"/>
</dbReference>
<feature type="transmembrane region" description="Helical" evidence="3">
    <location>
        <begin position="264"/>
        <end position="288"/>
    </location>
</feature>
<comment type="subcellular location">
    <subcellularLocation>
        <location evidence="1">Membrane</location>
        <topology evidence="1">Multi-pass membrane protein</topology>
    </subcellularLocation>
</comment>
<feature type="domain" description="Major facilitator superfamily (MFS) profile" evidence="4">
    <location>
        <begin position="45"/>
        <end position="471"/>
    </location>
</feature>
<feature type="transmembrane region" description="Helical" evidence="3">
    <location>
        <begin position="300"/>
        <end position="319"/>
    </location>
</feature>
<keyword evidence="6" id="KW-1185">Reference proteome</keyword>
<dbReference type="InterPro" id="IPR011701">
    <property type="entry name" value="MFS"/>
</dbReference>
<feature type="transmembrane region" description="Helical" evidence="3">
    <location>
        <begin position="44"/>
        <end position="64"/>
    </location>
</feature>
<dbReference type="PANTHER" id="PTHR11360">
    <property type="entry name" value="MONOCARBOXYLATE TRANSPORTER"/>
    <property type="match status" value="1"/>
</dbReference>
<comment type="similarity">
    <text evidence="2">Belongs to the major facilitator superfamily. Monocarboxylate porter (TC 2.A.1.13) family.</text>
</comment>
<evidence type="ECO:0000259" key="4">
    <source>
        <dbReference type="PROSITE" id="PS50850"/>
    </source>
</evidence>
<feature type="transmembrane region" description="Helical" evidence="3">
    <location>
        <begin position="393"/>
        <end position="417"/>
    </location>
</feature>
<dbReference type="EMBL" id="KZ613937">
    <property type="protein sequence ID" value="PMD49067.1"/>
    <property type="molecule type" value="Genomic_DNA"/>
</dbReference>
<sequence length="472" mass="50948">MSKSQVSYIEDVQDIPATKTAVLEIPSLHDPVIPNFPEGGLRGWLTVAGSFCTLFVASGFTYGYGVFLSYYSTHLLKDHTISQIAWIGSSAPFIHSVIGIPVGKLYDDGYFRALMLTGSTIYVIALIILSFCTKYYQIFICQGLLVGVATGLMYQPSITILSHYFEKRRALAMGIATSGASLGGVLYPILLNHLFAKIGFAWGVRAAALMILGMLIFGNLAMTTRLPTRHRGVATLHAPSSDLVSGLLPEDIPKINYRKFFHPAYIVTVIGSGLIMTGITFPFSYLQVFGQKHHAISAELAFYVLPIMMTGAVIGPLVFSWLADWLGVLNIVIFSVTISAALEFALLGATTSGSVIIVGLLYGFFSSGFQALLGPIFSRLSFSVTEIGHRMGLGFFVIGVGSLIGPPINGALLGSAFDWWKAVLFSAVSFPPPFDLLSDLSDADTKTSCLCGAALVLIGRQFLRPILQTHKI</sequence>
<evidence type="ECO:0000313" key="5">
    <source>
        <dbReference type="EMBL" id="PMD49067.1"/>
    </source>
</evidence>
<dbReference type="OrthoDB" id="6509908at2759"/>